<dbReference type="GO" id="GO:0003677">
    <property type="term" value="F:DNA binding"/>
    <property type="evidence" value="ECO:0007669"/>
    <property type="project" value="UniProtKB-UniRule"/>
</dbReference>
<sequence length="192" mass="20704">MDHMPPDATETKRRLMQAAVDEFARYGLAGARVDRIAETARANKRSIYMHFGTKEELFDLVVGGSLLELAEAVAFDAADLPGYAGELFTLLESRPHVRRLTLWAALERPQPIDAEVAAYRAKIDALEAARTAGRIRSDIPAVELLAMVLALVTSWDTASWSLKALHADAPGDRRAAVEAAVAGLVHGVSSAA</sequence>
<evidence type="ECO:0000259" key="3">
    <source>
        <dbReference type="PROSITE" id="PS50977"/>
    </source>
</evidence>
<feature type="DNA-binding region" description="H-T-H motif" evidence="2">
    <location>
        <begin position="32"/>
        <end position="51"/>
    </location>
</feature>
<dbReference type="PANTHER" id="PTHR30328">
    <property type="entry name" value="TRANSCRIPTIONAL REPRESSOR"/>
    <property type="match status" value="1"/>
</dbReference>
<dbReference type="SUPFAM" id="SSF48498">
    <property type="entry name" value="Tetracyclin repressor-like, C-terminal domain"/>
    <property type="match status" value="1"/>
</dbReference>
<protein>
    <submittedName>
        <fullName evidence="4">TetR family regulatory protein</fullName>
    </submittedName>
</protein>
<name>A0A919S5S9_9ACTN</name>
<dbReference type="Gene3D" id="1.10.357.10">
    <property type="entry name" value="Tetracycline Repressor, domain 2"/>
    <property type="match status" value="1"/>
</dbReference>
<evidence type="ECO:0000313" key="4">
    <source>
        <dbReference type="EMBL" id="GIM65094.1"/>
    </source>
</evidence>
<proteinExistence type="predicted"/>
<feature type="domain" description="HTH tetR-type" evidence="3">
    <location>
        <begin position="9"/>
        <end position="69"/>
    </location>
</feature>
<dbReference type="GO" id="GO:0006355">
    <property type="term" value="P:regulation of DNA-templated transcription"/>
    <property type="evidence" value="ECO:0007669"/>
    <property type="project" value="UniProtKB-ARBA"/>
</dbReference>
<keyword evidence="1 2" id="KW-0238">DNA-binding</keyword>
<evidence type="ECO:0000256" key="1">
    <source>
        <dbReference type="ARBA" id="ARBA00023125"/>
    </source>
</evidence>
<dbReference type="InterPro" id="IPR036271">
    <property type="entry name" value="Tet_transcr_reg_TetR-rel_C_sf"/>
</dbReference>
<reference evidence="4" key="1">
    <citation type="submission" date="2021-03" db="EMBL/GenBank/DDBJ databases">
        <title>Whole genome shotgun sequence of Actinoplanes auranticolor NBRC 12245.</title>
        <authorList>
            <person name="Komaki H."/>
            <person name="Tamura T."/>
        </authorList>
    </citation>
    <scope>NUCLEOTIDE SEQUENCE</scope>
    <source>
        <strain evidence="4">NBRC 12245</strain>
    </source>
</reference>
<gene>
    <name evidence="4" type="ORF">Aau02nite_14670</name>
</gene>
<keyword evidence="5" id="KW-1185">Reference proteome</keyword>
<dbReference type="InterPro" id="IPR001647">
    <property type="entry name" value="HTH_TetR"/>
</dbReference>
<dbReference type="Pfam" id="PF17926">
    <property type="entry name" value="TetR_C_21"/>
    <property type="match status" value="1"/>
</dbReference>
<organism evidence="4 5">
    <name type="scientific">Actinoplanes auranticolor</name>
    <dbReference type="NCBI Taxonomy" id="47988"/>
    <lineage>
        <taxon>Bacteria</taxon>
        <taxon>Bacillati</taxon>
        <taxon>Actinomycetota</taxon>
        <taxon>Actinomycetes</taxon>
        <taxon>Micromonosporales</taxon>
        <taxon>Micromonosporaceae</taxon>
        <taxon>Actinoplanes</taxon>
    </lineage>
</organism>
<dbReference type="Pfam" id="PF00440">
    <property type="entry name" value="TetR_N"/>
    <property type="match status" value="1"/>
</dbReference>
<dbReference type="InterPro" id="IPR041467">
    <property type="entry name" value="Sco4008_C"/>
</dbReference>
<comment type="caution">
    <text evidence="4">The sequence shown here is derived from an EMBL/GenBank/DDBJ whole genome shotgun (WGS) entry which is preliminary data.</text>
</comment>
<dbReference type="Proteomes" id="UP000681340">
    <property type="component" value="Unassembled WGS sequence"/>
</dbReference>
<evidence type="ECO:0000256" key="2">
    <source>
        <dbReference type="PROSITE-ProRule" id="PRU00335"/>
    </source>
</evidence>
<dbReference type="InterPro" id="IPR050109">
    <property type="entry name" value="HTH-type_TetR-like_transc_reg"/>
</dbReference>
<dbReference type="PRINTS" id="PR00455">
    <property type="entry name" value="HTHTETR"/>
</dbReference>
<dbReference type="PROSITE" id="PS50977">
    <property type="entry name" value="HTH_TETR_2"/>
    <property type="match status" value="1"/>
</dbReference>
<dbReference type="AlphaFoldDB" id="A0A919S5S9"/>
<dbReference type="PANTHER" id="PTHR30328:SF54">
    <property type="entry name" value="HTH-TYPE TRANSCRIPTIONAL REPRESSOR SCO4008"/>
    <property type="match status" value="1"/>
</dbReference>
<accession>A0A919S5S9</accession>
<evidence type="ECO:0000313" key="5">
    <source>
        <dbReference type="Proteomes" id="UP000681340"/>
    </source>
</evidence>
<dbReference type="InterPro" id="IPR009057">
    <property type="entry name" value="Homeodomain-like_sf"/>
</dbReference>
<dbReference type="SUPFAM" id="SSF46689">
    <property type="entry name" value="Homeodomain-like"/>
    <property type="match status" value="1"/>
</dbReference>
<dbReference type="EMBL" id="BOQL01000015">
    <property type="protein sequence ID" value="GIM65094.1"/>
    <property type="molecule type" value="Genomic_DNA"/>
</dbReference>